<dbReference type="RefSeq" id="WP_221284140.1">
    <property type="nucleotide sequence ID" value="NZ_JACHFL010000005.1"/>
</dbReference>
<feature type="domain" description="Potassium channel" evidence="3">
    <location>
        <begin position="78"/>
        <end position="154"/>
    </location>
</feature>
<keyword evidence="2" id="KW-0472">Membrane</keyword>
<feature type="transmembrane region" description="Helical" evidence="2">
    <location>
        <begin position="133"/>
        <end position="154"/>
    </location>
</feature>
<reference evidence="4 5" key="1">
    <citation type="submission" date="2020-08" db="EMBL/GenBank/DDBJ databases">
        <title>Genomic Encyclopedia of Type Strains, Phase IV (KMG-IV): sequencing the most valuable type-strain genomes for metagenomic binning, comparative biology and taxonomic classification.</title>
        <authorList>
            <person name="Goeker M."/>
        </authorList>
    </citation>
    <scope>NUCLEOTIDE SEQUENCE [LARGE SCALE GENOMIC DNA]</scope>
    <source>
        <strain evidence="4 5">DSM 27939</strain>
    </source>
</reference>
<evidence type="ECO:0000256" key="2">
    <source>
        <dbReference type="SAM" id="Phobius"/>
    </source>
</evidence>
<dbReference type="Proteomes" id="UP000552709">
    <property type="component" value="Unassembled WGS sequence"/>
</dbReference>
<dbReference type="Gene3D" id="1.10.287.70">
    <property type="match status" value="1"/>
</dbReference>
<dbReference type="InterPro" id="IPR013099">
    <property type="entry name" value="K_chnl_dom"/>
</dbReference>
<sequence length="337" mass="37055">MDTVRQLLWLPGAALVLAVLLDALLSGLQAGEGTLSRWIHRPVYAAVQWLARVTRRRSVLAWSTLALISVTLNIWTALLWLGWGLVFWAWPGALEVAKTGQPASFGEVMYFVGYSISTLGLGDIIATDTLWRVLTDVTAISGFFLLTFAITFIVPVSQARSARRQFALLLYRAGPDAQTLVVDAARGYPDGLQGLLDDLHTQLNTLDAQHLSTPNLHRFHEHEQRQALDAALPKLGEALLIIGGALDMDPPRGLRRSLDSVDSLTRSYGRVHSGPDASVPPPPDLRPLAEAGLSLRPAAEFAAYLQDHHTLRRRLHDMAQSGGWRWDEVAQIETSGR</sequence>
<dbReference type="Pfam" id="PF07885">
    <property type="entry name" value="Ion_trans_2"/>
    <property type="match status" value="1"/>
</dbReference>
<feature type="region of interest" description="Disordered" evidence="1">
    <location>
        <begin position="266"/>
        <end position="289"/>
    </location>
</feature>
<protein>
    <recommendedName>
        <fullName evidence="3">Potassium channel domain-containing protein</fullName>
    </recommendedName>
</protein>
<keyword evidence="2" id="KW-1133">Transmembrane helix</keyword>
<organism evidence="4 5">
    <name type="scientific">Deinococcus humi</name>
    <dbReference type="NCBI Taxonomy" id="662880"/>
    <lineage>
        <taxon>Bacteria</taxon>
        <taxon>Thermotogati</taxon>
        <taxon>Deinococcota</taxon>
        <taxon>Deinococci</taxon>
        <taxon>Deinococcales</taxon>
        <taxon>Deinococcaceae</taxon>
        <taxon>Deinococcus</taxon>
    </lineage>
</organism>
<dbReference type="AlphaFoldDB" id="A0A7W8JU66"/>
<feature type="transmembrane region" description="Helical" evidence="2">
    <location>
        <begin position="108"/>
        <end position="126"/>
    </location>
</feature>
<evidence type="ECO:0000259" key="3">
    <source>
        <dbReference type="Pfam" id="PF07885"/>
    </source>
</evidence>
<feature type="transmembrane region" description="Helical" evidence="2">
    <location>
        <begin position="6"/>
        <end position="28"/>
    </location>
</feature>
<evidence type="ECO:0000256" key="1">
    <source>
        <dbReference type="SAM" id="MobiDB-lite"/>
    </source>
</evidence>
<comment type="caution">
    <text evidence="4">The sequence shown here is derived from an EMBL/GenBank/DDBJ whole genome shotgun (WGS) entry which is preliminary data.</text>
</comment>
<accession>A0A7W8JU66</accession>
<keyword evidence="2" id="KW-0812">Transmembrane</keyword>
<keyword evidence="5" id="KW-1185">Reference proteome</keyword>
<evidence type="ECO:0000313" key="5">
    <source>
        <dbReference type="Proteomes" id="UP000552709"/>
    </source>
</evidence>
<feature type="transmembrane region" description="Helical" evidence="2">
    <location>
        <begin position="59"/>
        <end position="88"/>
    </location>
</feature>
<dbReference type="SUPFAM" id="SSF81324">
    <property type="entry name" value="Voltage-gated potassium channels"/>
    <property type="match status" value="1"/>
</dbReference>
<proteinExistence type="predicted"/>
<gene>
    <name evidence="4" type="ORF">HNQ08_002388</name>
</gene>
<name>A0A7W8JU66_9DEIO</name>
<evidence type="ECO:0000313" key="4">
    <source>
        <dbReference type="EMBL" id="MBB5363290.1"/>
    </source>
</evidence>
<dbReference type="EMBL" id="JACHFL010000005">
    <property type="protein sequence ID" value="MBB5363290.1"/>
    <property type="molecule type" value="Genomic_DNA"/>
</dbReference>